<dbReference type="Pfam" id="PF20253">
    <property type="entry name" value="DUF6604"/>
    <property type="match status" value="1"/>
</dbReference>
<name>N1QE85_SPHMS</name>
<dbReference type="GeneID" id="27907022"/>
<dbReference type="InterPro" id="IPR046539">
    <property type="entry name" value="DUF6604"/>
</dbReference>
<evidence type="ECO:0000313" key="4">
    <source>
        <dbReference type="Proteomes" id="UP000016931"/>
    </source>
</evidence>
<dbReference type="HOGENOM" id="CLU_013511_0_0_1"/>
<evidence type="ECO:0000259" key="2">
    <source>
        <dbReference type="Pfam" id="PF20253"/>
    </source>
</evidence>
<dbReference type="PANTHER" id="PTHR38795">
    <property type="entry name" value="DUF6604 DOMAIN-CONTAINING PROTEIN"/>
    <property type="match status" value="1"/>
</dbReference>
<dbReference type="EMBL" id="KB456267">
    <property type="protein sequence ID" value="EMF10655.1"/>
    <property type="molecule type" value="Genomic_DNA"/>
</dbReference>
<proteinExistence type="predicted"/>
<protein>
    <recommendedName>
        <fullName evidence="2">DUF6604 domain-containing protein</fullName>
    </recommendedName>
</protein>
<dbReference type="OrthoDB" id="5339038at2759"/>
<dbReference type="Proteomes" id="UP000016931">
    <property type="component" value="Unassembled WGS sequence"/>
</dbReference>
<feature type="region of interest" description="Disordered" evidence="1">
    <location>
        <begin position="156"/>
        <end position="208"/>
    </location>
</feature>
<dbReference type="InterPro" id="IPR016864">
    <property type="entry name" value="UCP028035"/>
</dbReference>
<accession>N1QE85</accession>
<dbReference type="AlphaFoldDB" id="N1QE85"/>
<sequence length="993" mass="112564">MRSRNNLYLTYKKDTSLLLYWVINTSNGIVKSGKQAEDGSVHLNTTGRTTVAEIVNIARLIAKHLHPIPSTVFRLFKAIIKARSATHAAFQQIVTQKPDPEIERANETHKHFIDALTEAFEALGGASWESNDASAMEGKAREDVEFQNQFSALSLGSAGGVEGENEDEDDSDAGGAQTTQTRARKQPRPGKGKKGKRGKKAKSKGAASIPTEAAMADIPIESYRIIEDGEGLVTDYLMAVHAVIGEWMDLRLYTQDLWREVAYDGLNSAVAAALTNIAVSMVKRTCITVFAEFPGHESYDTIINTMTRGDLEKAQTQFELSLYRVSQCGHQTDKVKETFLDVKEQFWVHAYNDLVDFISDFRKNRGKPTKAMQAQLDTWTPTLDLQRVANEDRVRWRRLYTISWLYDLVNVFSSIVVQRNTMKGEHHIYEHVDWSTTGPWHQHRRLFGLNEFAGDITTLAMQKQGTDIKGKILLHHVFQLQCIVDSFAASRGWTVNPLRGHILAGPSRKFRPRRDVDLFLDRENERLGHGVLQSIDVLKQLMEKDRDSQYESSQHSDSCELLDLLRGDFINWLGESKYMYGLKTLPPSSFSKHNSNGLWEYSPVLCAAGLVEGIVLVQRVVMQLWENMPEPTLAIHLHNMLVEQRYLERPIGLYAAIVALHEEQFFPDGIPTEDFYSALSARVNQVHADRGSLRRRIQALARDPTTDIHGILDVKLNRFFTGKSDLMMYYDAGWAPEKIPDADVRLKSMWYMMRLMSTERVIDPETGERRLKETELVKRASRDPKHASMLQDIASGSILEVQGHTAATDDDDDAAFTEAVMRQIPALNEYKLPPPRRDPYNLHQEQKKKRPVADAQGRDLLTMLRPDLFADVCGNNPASSVNYVFVTCHIIMLFRSIENHFSKARHPLWVETYERSSRSRPQWRKRVDLVVKAMASEDEDAMRLFAKAFEEMRGGLLACVYWEDLKEGESGLKDSTNGDGSDGILGVDHCTLM</sequence>
<dbReference type="PANTHER" id="PTHR38795:SF1">
    <property type="entry name" value="DUF6604 DOMAIN-CONTAINING PROTEIN"/>
    <property type="match status" value="1"/>
</dbReference>
<organism evidence="3 4">
    <name type="scientific">Sphaerulina musiva (strain SO2202)</name>
    <name type="common">Poplar stem canker fungus</name>
    <name type="synonym">Septoria musiva</name>
    <dbReference type="NCBI Taxonomy" id="692275"/>
    <lineage>
        <taxon>Eukaryota</taxon>
        <taxon>Fungi</taxon>
        <taxon>Dikarya</taxon>
        <taxon>Ascomycota</taxon>
        <taxon>Pezizomycotina</taxon>
        <taxon>Dothideomycetes</taxon>
        <taxon>Dothideomycetidae</taxon>
        <taxon>Mycosphaerellales</taxon>
        <taxon>Mycosphaerellaceae</taxon>
        <taxon>Sphaerulina</taxon>
    </lineage>
</organism>
<feature type="compositionally biased region" description="Acidic residues" evidence="1">
    <location>
        <begin position="163"/>
        <end position="172"/>
    </location>
</feature>
<dbReference type="OMA" id="CIVDAFT"/>
<dbReference type="RefSeq" id="XP_016758776.1">
    <property type="nucleotide sequence ID" value="XM_016909885.1"/>
</dbReference>
<gene>
    <name evidence="3" type="ORF">SEPMUDRAFT_69980</name>
</gene>
<dbReference type="STRING" id="692275.N1QE85"/>
<evidence type="ECO:0000313" key="3">
    <source>
        <dbReference type="EMBL" id="EMF10655.1"/>
    </source>
</evidence>
<reference evidence="3 4" key="1">
    <citation type="journal article" date="2012" name="PLoS Pathog.">
        <title>Diverse lifestyles and strategies of plant pathogenesis encoded in the genomes of eighteen Dothideomycetes fungi.</title>
        <authorList>
            <person name="Ohm R.A."/>
            <person name="Feau N."/>
            <person name="Henrissat B."/>
            <person name="Schoch C.L."/>
            <person name="Horwitz B.A."/>
            <person name="Barry K.W."/>
            <person name="Condon B.J."/>
            <person name="Copeland A.C."/>
            <person name="Dhillon B."/>
            <person name="Glaser F."/>
            <person name="Hesse C.N."/>
            <person name="Kosti I."/>
            <person name="LaButti K."/>
            <person name="Lindquist E.A."/>
            <person name="Lucas S."/>
            <person name="Salamov A.A."/>
            <person name="Bradshaw R.E."/>
            <person name="Ciuffetti L."/>
            <person name="Hamelin R.C."/>
            <person name="Kema G.H.J."/>
            <person name="Lawrence C."/>
            <person name="Scott J.A."/>
            <person name="Spatafora J.W."/>
            <person name="Turgeon B.G."/>
            <person name="de Wit P.J.G.M."/>
            <person name="Zhong S."/>
            <person name="Goodwin S.B."/>
            <person name="Grigoriev I.V."/>
        </authorList>
    </citation>
    <scope>NUCLEOTIDE SEQUENCE [LARGE SCALE GENOMIC DNA]</scope>
    <source>
        <strain evidence="3 4">SO2202</strain>
    </source>
</reference>
<dbReference type="PIRSF" id="PIRSF028035">
    <property type="entry name" value="UCP028035"/>
    <property type="match status" value="1"/>
</dbReference>
<dbReference type="eggNOG" id="ENOG502QS80">
    <property type="taxonomic scope" value="Eukaryota"/>
</dbReference>
<keyword evidence="4" id="KW-1185">Reference proteome</keyword>
<feature type="compositionally biased region" description="Basic residues" evidence="1">
    <location>
        <begin position="182"/>
        <end position="203"/>
    </location>
</feature>
<feature type="domain" description="DUF6604" evidence="2">
    <location>
        <begin position="10"/>
        <end position="290"/>
    </location>
</feature>
<evidence type="ECO:0000256" key="1">
    <source>
        <dbReference type="SAM" id="MobiDB-lite"/>
    </source>
</evidence>